<keyword evidence="1" id="KW-1133">Transmembrane helix</keyword>
<keyword evidence="1" id="KW-0472">Membrane</keyword>
<organism evidence="2">
    <name type="scientific">Paenibacillus brasilensis</name>
    <dbReference type="NCBI Taxonomy" id="128574"/>
    <lineage>
        <taxon>Bacteria</taxon>
        <taxon>Bacillati</taxon>
        <taxon>Bacillota</taxon>
        <taxon>Bacilli</taxon>
        <taxon>Bacillales</taxon>
        <taxon>Paenibacillaceae</taxon>
        <taxon>Paenibacillus</taxon>
    </lineage>
</organism>
<evidence type="ECO:0000313" key="2">
    <source>
        <dbReference type="EMBL" id="AXJ99431.1"/>
    </source>
</evidence>
<evidence type="ECO:0000256" key="1">
    <source>
        <dbReference type="SAM" id="Phobius"/>
    </source>
</evidence>
<reference evidence="2" key="1">
    <citation type="journal article" date="2018" name="Appl. Microbiol. Biotechnol.">
        <title>2,3-Butanediol production by the non-pathogenic bacterium Paenibacillus brasilensis.</title>
        <authorList>
            <person name="Dias B.D."/>
            <person name="Lima M.E."/>
            <person name="Vollu R.E."/>
            <person name="da Mota F.F."/>
            <person name="da Silva A.J."/>
            <person name="de Castro A.M."/>
            <person name="Freire D.M."/>
            <person name="Seldin L."/>
        </authorList>
    </citation>
    <scope>NUCLEOTIDE SEQUENCE</scope>
    <source>
        <strain evidence="2">PB24</strain>
    </source>
</reference>
<gene>
    <name evidence="2" type="ORF">PB24_4055</name>
</gene>
<dbReference type="AlphaFoldDB" id="A0A3Q8GWQ0"/>
<dbReference type="EMBL" id="MF996570">
    <property type="protein sequence ID" value="AXJ99431.1"/>
    <property type="molecule type" value="Genomic_DNA"/>
</dbReference>
<accession>A0A3Q8GWQ0</accession>
<name>A0A3Q8GWQ0_9BACL</name>
<proteinExistence type="predicted"/>
<sequence length="214" mass="23823">MIEKGLLFCSKVKIISLFVVDIRPVSSLFYILRGGCYLKLRAVPIVVAAVLAASLLFGGWFIYRQVTMQSPLEKLVSQYPGVTSAQIDIKPEQVVLKLDLKPQADVAGLVDAVKQKGQSIIGSRTIKLDIEDHSNSALNQWWSEAMFPVAEAMENKKYTQISSTVEQMKKKKTGIQADTDMDSNNVYIRLSEGKATKFIVLPRQSQQMGVWPNA</sequence>
<keyword evidence="1" id="KW-0812">Transmembrane</keyword>
<feature type="transmembrane region" description="Helical" evidence="1">
    <location>
        <begin position="43"/>
        <end position="63"/>
    </location>
</feature>
<protein>
    <submittedName>
        <fullName evidence="2">Uncharacterized protein</fullName>
    </submittedName>
</protein>